<keyword evidence="3" id="KW-1185">Reference proteome</keyword>
<keyword evidence="1" id="KW-1133">Transmembrane helix</keyword>
<protein>
    <submittedName>
        <fullName evidence="2">Uncharacterized protein</fullName>
    </submittedName>
</protein>
<evidence type="ECO:0000313" key="2">
    <source>
        <dbReference type="EMBL" id="BBE17325.1"/>
    </source>
</evidence>
<dbReference type="Proteomes" id="UP001193389">
    <property type="component" value="Chromosome"/>
</dbReference>
<feature type="transmembrane region" description="Helical" evidence="1">
    <location>
        <begin position="84"/>
        <end position="108"/>
    </location>
</feature>
<keyword evidence="1" id="KW-0812">Transmembrane</keyword>
<evidence type="ECO:0000256" key="1">
    <source>
        <dbReference type="SAM" id="Phobius"/>
    </source>
</evidence>
<gene>
    <name evidence="2" type="ORF">AQPE_1474</name>
</gene>
<accession>A0A5K7S762</accession>
<organism evidence="2 3">
    <name type="scientific">Aquipluma nitroreducens</name>
    <dbReference type="NCBI Taxonomy" id="2010828"/>
    <lineage>
        <taxon>Bacteria</taxon>
        <taxon>Pseudomonadati</taxon>
        <taxon>Bacteroidota</taxon>
        <taxon>Bacteroidia</taxon>
        <taxon>Marinilabiliales</taxon>
        <taxon>Prolixibacteraceae</taxon>
        <taxon>Aquipluma</taxon>
    </lineage>
</organism>
<proteinExistence type="predicted"/>
<dbReference type="AlphaFoldDB" id="A0A5K7S762"/>
<feature type="transmembrane region" description="Helical" evidence="1">
    <location>
        <begin position="12"/>
        <end position="32"/>
    </location>
</feature>
<reference evidence="2" key="1">
    <citation type="journal article" date="2020" name="Int. J. Syst. Evol. Microbiol.">
        <title>Aquipluma nitroreducens gen. nov. sp. nov., a novel facultatively anaerobic bacterium isolated from a freshwater lake.</title>
        <authorList>
            <person name="Watanabe M."/>
            <person name="Kojima H."/>
            <person name="Fukui M."/>
        </authorList>
    </citation>
    <scope>NUCLEOTIDE SEQUENCE</scope>
    <source>
        <strain evidence="2">MeG22</strain>
    </source>
</reference>
<sequence>MELTKEILFSNWFLLLAVAGALLLLFSSGTVVRRVMNIIYKKNLTDLASANSDANTVAKPDASEEKLAKDRISTGLIIGKCENLIIYLMVLTGSYTALAIIFTAKTIIRKEDIAKNSMFFLAGTMINVTYSLLISILVKLLIITTLSC</sequence>
<dbReference type="KEGG" id="anf:AQPE_1474"/>
<dbReference type="RefSeq" id="WP_318350336.1">
    <property type="nucleotide sequence ID" value="NZ_AP018694.1"/>
</dbReference>
<evidence type="ECO:0000313" key="3">
    <source>
        <dbReference type="Proteomes" id="UP001193389"/>
    </source>
</evidence>
<name>A0A5K7S762_9BACT</name>
<feature type="transmembrane region" description="Helical" evidence="1">
    <location>
        <begin position="120"/>
        <end position="142"/>
    </location>
</feature>
<dbReference type="EMBL" id="AP018694">
    <property type="protein sequence ID" value="BBE17325.1"/>
    <property type="molecule type" value="Genomic_DNA"/>
</dbReference>
<keyword evidence="1" id="KW-0472">Membrane</keyword>